<protein>
    <submittedName>
        <fullName evidence="4">Phage major capsid protein, HK97 family</fullName>
    </submittedName>
</protein>
<organism evidence="4 5">
    <name type="scientific">Brucella rhizosphaerae</name>
    <dbReference type="NCBI Taxonomy" id="571254"/>
    <lineage>
        <taxon>Bacteria</taxon>
        <taxon>Pseudomonadati</taxon>
        <taxon>Pseudomonadota</taxon>
        <taxon>Alphaproteobacteria</taxon>
        <taxon>Hyphomicrobiales</taxon>
        <taxon>Brucellaceae</taxon>
        <taxon>Brucella/Ochrobactrum group</taxon>
        <taxon>Brucella</taxon>
    </lineage>
</organism>
<evidence type="ECO:0000313" key="5">
    <source>
        <dbReference type="Proteomes" id="UP000216345"/>
    </source>
</evidence>
<comment type="subcellular location">
    <subcellularLocation>
        <location evidence="1">Virion</location>
    </subcellularLocation>
</comment>
<evidence type="ECO:0000256" key="2">
    <source>
        <dbReference type="SAM" id="SignalP"/>
    </source>
</evidence>
<dbReference type="Gene3D" id="3.30.2320.10">
    <property type="entry name" value="hypothetical protein PF0899 domain"/>
    <property type="match status" value="1"/>
</dbReference>
<dbReference type="InterPro" id="IPR054612">
    <property type="entry name" value="Phage_capsid-like_C"/>
</dbReference>
<gene>
    <name evidence="4" type="ORF">CEV32_4358</name>
</gene>
<dbReference type="OrthoDB" id="9786516at2"/>
<keyword evidence="2" id="KW-0732">Signal</keyword>
<dbReference type="AlphaFoldDB" id="A0A256FPE3"/>
<dbReference type="RefSeq" id="WP_094575379.1">
    <property type="nucleotide sequence ID" value="NZ_JBHEEL010000009.1"/>
</dbReference>
<dbReference type="SUPFAM" id="SSF56563">
    <property type="entry name" value="Major capsid protein gp5"/>
    <property type="match status" value="1"/>
</dbReference>
<accession>A0A256FPE3</accession>
<evidence type="ECO:0000256" key="1">
    <source>
        <dbReference type="ARBA" id="ARBA00004328"/>
    </source>
</evidence>
<dbReference type="Pfam" id="PF05065">
    <property type="entry name" value="Phage_capsid"/>
    <property type="match status" value="1"/>
</dbReference>
<keyword evidence="5" id="KW-1185">Reference proteome</keyword>
<evidence type="ECO:0000259" key="3">
    <source>
        <dbReference type="Pfam" id="PF05065"/>
    </source>
</evidence>
<proteinExistence type="predicted"/>
<feature type="chain" id="PRO_5012739264" evidence="2">
    <location>
        <begin position="20"/>
        <end position="436"/>
    </location>
</feature>
<name>A0A256FPE3_9HYPH</name>
<comment type="caution">
    <text evidence="4">The sequence shown here is derived from an EMBL/GenBank/DDBJ whole genome shotgun (WGS) entry which is preliminary data.</text>
</comment>
<evidence type="ECO:0000313" key="4">
    <source>
        <dbReference type="EMBL" id="OYR16724.1"/>
    </source>
</evidence>
<dbReference type="NCBIfam" id="TIGR01554">
    <property type="entry name" value="major_cap_HK97"/>
    <property type="match status" value="1"/>
</dbReference>
<dbReference type="InterPro" id="IPR024455">
    <property type="entry name" value="Phage_capsid"/>
</dbReference>
<dbReference type="Proteomes" id="UP000216345">
    <property type="component" value="Unassembled WGS sequence"/>
</dbReference>
<sequence length="436" mass="47612">MTKRIANLAALAASTGVLAIRADTSDPVVVVEAMNREWGEFRAAHEEKLNGISKKFDDVVTTEKMERVEARISDLVTALDDANSRMAAMSVGAGGGDVTELSAEDREYQAKFCDWFRDGDGENALKAMVREGNISAAYSVGSDPDGGLTAPVEWDRTITDQRVEVSPMRRFASVQNVTGAGFKRLYNVHGTETGWVGETDPRPETATSKLREYAFSFGEIYANPAATQTILEDSAIDIAAWLSDEVNIEFARQEGISFVSGNGVKKPKGFLMYDAAAEAALPVENRHPLGPVQEIITGAAADITADGIIDLVYGLPEDRSVGAALFGNRKTHAKIRKMKDGQGNYLWQPPFQAGQPAQVLGNPFNELAGMPDVAANSIPLVYGNMAEAYRIFDRVGMSILRDPYTKKPYVLFYTRKRVGGGMWNPEWLRYHRVAAA</sequence>
<feature type="domain" description="Phage capsid-like C-terminal" evidence="3">
    <location>
        <begin position="146"/>
        <end position="426"/>
    </location>
</feature>
<feature type="signal peptide" evidence="2">
    <location>
        <begin position="1"/>
        <end position="19"/>
    </location>
</feature>
<reference evidence="4 5" key="1">
    <citation type="submission" date="2017-07" db="EMBL/GenBank/DDBJ databases">
        <title>Phylogenetic study on the rhizospheric bacterium Ochrobactrum sp. A44.</title>
        <authorList>
            <person name="Krzyzanowska D.M."/>
            <person name="Ossowicki A."/>
            <person name="Rajewska M."/>
            <person name="Maciag T."/>
            <person name="Kaczynski Z."/>
            <person name="Czerwicka M."/>
            <person name="Jafra S."/>
        </authorList>
    </citation>
    <scope>NUCLEOTIDE SEQUENCE [LARGE SCALE GENOMIC DNA]</scope>
    <source>
        <strain evidence="4 5">PR17</strain>
    </source>
</reference>
<dbReference type="EMBL" id="NNRK01000022">
    <property type="protein sequence ID" value="OYR16724.1"/>
    <property type="molecule type" value="Genomic_DNA"/>
</dbReference>